<sequence>MSRKLSAADVAEIHQTIALIAHVYDSRELDALPLLFTDDVEIELGYGDGVHLHGIDAVRELFDQRQPDGADHQTVNTLILTDPDGTVRTHSRYIALRSDGTTTNGDYLSVVVHTERGWRIAYFRSVLRYPLEPEAGPRPTAVTDEWRPTADRLPVIVD</sequence>
<evidence type="ECO:0000313" key="2">
    <source>
        <dbReference type="EMBL" id="KLL11158.1"/>
    </source>
</evidence>
<proteinExistence type="predicted"/>
<feature type="domain" description="SnoaL-like" evidence="1">
    <location>
        <begin position="7"/>
        <end position="123"/>
    </location>
</feature>
<organism evidence="2 3">
    <name type="scientific">Protofrankia coriariae</name>
    <dbReference type="NCBI Taxonomy" id="1562887"/>
    <lineage>
        <taxon>Bacteria</taxon>
        <taxon>Bacillati</taxon>
        <taxon>Actinomycetota</taxon>
        <taxon>Actinomycetes</taxon>
        <taxon>Frankiales</taxon>
        <taxon>Frankiaceae</taxon>
        <taxon>Protofrankia</taxon>
    </lineage>
</organism>
<comment type="caution">
    <text evidence="2">The sequence shown here is derived from an EMBL/GenBank/DDBJ whole genome shotgun (WGS) entry which is preliminary data.</text>
</comment>
<evidence type="ECO:0000259" key="1">
    <source>
        <dbReference type="Pfam" id="PF13577"/>
    </source>
</evidence>
<reference evidence="2 3" key="1">
    <citation type="submission" date="2014-12" db="EMBL/GenBank/DDBJ databases">
        <title>Frankia sp. BMG5.1 draft genome.</title>
        <authorList>
            <person name="Gtari M."/>
            <person name="Ghodhbane-Gtari F."/>
            <person name="Nouioui I."/>
            <person name="Ktari A."/>
            <person name="Hezbri K."/>
            <person name="Mimouni W."/>
            <person name="Sbissi I."/>
            <person name="Ayari A."/>
            <person name="Yamanaka T."/>
            <person name="Normand P."/>
            <person name="Tisa L.S."/>
            <person name="Boudabous A."/>
        </authorList>
    </citation>
    <scope>NUCLEOTIDE SEQUENCE [LARGE SCALE GENOMIC DNA]</scope>
    <source>
        <strain evidence="2 3">BMG5.1</strain>
    </source>
</reference>
<gene>
    <name evidence="2" type="ORF">FrCorBMG51_12930</name>
</gene>
<dbReference type="Proteomes" id="UP000035425">
    <property type="component" value="Unassembled WGS sequence"/>
</dbReference>
<name>A0ABR5F399_9ACTN</name>
<dbReference type="SUPFAM" id="SSF54427">
    <property type="entry name" value="NTF2-like"/>
    <property type="match status" value="1"/>
</dbReference>
<dbReference type="InterPro" id="IPR032710">
    <property type="entry name" value="NTF2-like_dom_sf"/>
</dbReference>
<protein>
    <recommendedName>
        <fullName evidence="1">SnoaL-like domain-containing protein</fullName>
    </recommendedName>
</protein>
<keyword evidence="3" id="KW-1185">Reference proteome</keyword>
<dbReference type="RefSeq" id="WP_047223332.1">
    <property type="nucleotide sequence ID" value="NZ_JWIO01000018.1"/>
</dbReference>
<accession>A0ABR5F399</accession>
<evidence type="ECO:0000313" key="3">
    <source>
        <dbReference type="Proteomes" id="UP000035425"/>
    </source>
</evidence>
<dbReference type="InterPro" id="IPR037401">
    <property type="entry name" value="SnoaL-like"/>
</dbReference>
<dbReference type="EMBL" id="JWIO01000018">
    <property type="protein sequence ID" value="KLL11158.1"/>
    <property type="molecule type" value="Genomic_DNA"/>
</dbReference>
<dbReference type="Pfam" id="PF13577">
    <property type="entry name" value="SnoaL_4"/>
    <property type="match status" value="1"/>
</dbReference>
<dbReference type="Gene3D" id="3.10.450.50">
    <property type="match status" value="1"/>
</dbReference>